<dbReference type="InterPro" id="IPR029063">
    <property type="entry name" value="SAM-dependent_MTases_sf"/>
</dbReference>
<gene>
    <name evidence="1" type="ORF">AYP45_08285</name>
</gene>
<reference evidence="1 2" key="1">
    <citation type="journal article" date="2017" name="Water Res.">
        <title>Discovery and metagenomic analysis of an anammox bacterial enrichment related to Candidatus "Brocadia caroliniensis" in a full-scale glycerol-fed nitritation-denitritation separate centrate treatment process.</title>
        <authorList>
            <person name="Park H."/>
            <person name="Brotto A.C."/>
            <person name="van Loosdrecht M.C."/>
            <person name="Chandran K."/>
        </authorList>
    </citation>
    <scope>NUCLEOTIDE SEQUENCE [LARGE SCALE GENOMIC DNA]</scope>
    <source>
        <strain evidence="1">26THWARD</strain>
    </source>
</reference>
<dbReference type="Gene3D" id="3.40.50.150">
    <property type="entry name" value="Vaccinia Virus protein VP39"/>
    <property type="match status" value="1"/>
</dbReference>
<accession>A0A1V4ATY6</accession>
<proteinExistence type="predicted"/>
<dbReference type="Pfam" id="PF13489">
    <property type="entry name" value="Methyltransf_23"/>
    <property type="match status" value="1"/>
</dbReference>
<sequence length="270" mass="30291">MKDAKLTNIIPKENIYGHTKRLLWILSKIQKNDEIAELGCGTGYMITLPLAKLGYSIIGIDTDIASVEFGKRVFSQEGASPEILKVSNIEKLDMNPDIIIASEVLEHIPDKDLGVTLSKIYNQLIPTGKLLVTVPNGYGWFELESFLWFKVGVGKLLEWTQVTRVVNKVKHILFGHDFELPYSSTLSDSPHVQRFTFKSIQELLQKYGFKVVTISGSVLFAGPFSNLLFTGIRPIMYLNCALGKWFPRLASGFFVECLVNTEGTFSHRGN</sequence>
<evidence type="ECO:0000313" key="2">
    <source>
        <dbReference type="Proteomes" id="UP000189681"/>
    </source>
</evidence>
<dbReference type="Proteomes" id="UP000189681">
    <property type="component" value="Unassembled WGS sequence"/>
</dbReference>
<dbReference type="SUPFAM" id="SSF53335">
    <property type="entry name" value="S-adenosyl-L-methionine-dependent methyltransferases"/>
    <property type="match status" value="1"/>
</dbReference>
<dbReference type="AlphaFoldDB" id="A0A1V4ATY6"/>
<dbReference type="STRING" id="1004156.AYP45_08285"/>
<protein>
    <recommendedName>
        <fullName evidence="3">Methyltransferase domain-containing protein</fullName>
    </recommendedName>
</protein>
<name>A0A1V4ATY6_9BACT</name>
<organism evidence="1 2">
    <name type="scientific">Candidatus Brocadia carolinensis</name>
    <dbReference type="NCBI Taxonomy" id="1004156"/>
    <lineage>
        <taxon>Bacteria</taxon>
        <taxon>Pseudomonadati</taxon>
        <taxon>Planctomycetota</taxon>
        <taxon>Candidatus Brocadiia</taxon>
        <taxon>Candidatus Brocadiales</taxon>
        <taxon>Candidatus Brocadiaceae</taxon>
        <taxon>Candidatus Brocadia</taxon>
    </lineage>
</organism>
<dbReference type="EMBL" id="AYTS01000074">
    <property type="protein sequence ID" value="OOP56603.1"/>
    <property type="molecule type" value="Genomic_DNA"/>
</dbReference>
<comment type="caution">
    <text evidence="1">The sequence shown here is derived from an EMBL/GenBank/DDBJ whole genome shotgun (WGS) entry which is preliminary data.</text>
</comment>
<evidence type="ECO:0008006" key="3">
    <source>
        <dbReference type="Google" id="ProtNLM"/>
    </source>
</evidence>
<evidence type="ECO:0000313" key="1">
    <source>
        <dbReference type="EMBL" id="OOP56603.1"/>
    </source>
</evidence>
<dbReference type="PANTHER" id="PTHR43861">
    <property type="entry name" value="TRANS-ACONITATE 2-METHYLTRANSFERASE-RELATED"/>
    <property type="match status" value="1"/>
</dbReference>
<dbReference type="CDD" id="cd02440">
    <property type="entry name" value="AdoMet_MTases"/>
    <property type="match status" value="1"/>
</dbReference>